<keyword evidence="2" id="KW-0812">Transmembrane</keyword>
<feature type="compositionally biased region" description="Low complexity" evidence="1">
    <location>
        <begin position="160"/>
        <end position="172"/>
    </location>
</feature>
<keyword evidence="4" id="KW-1185">Reference proteome</keyword>
<gene>
    <name evidence="3" type="ORF">PVAP13_9NG514000</name>
</gene>
<evidence type="ECO:0000256" key="1">
    <source>
        <dbReference type="SAM" id="MobiDB-lite"/>
    </source>
</evidence>
<keyword evidence="2" id="KW-1133">Transmembrane helix</keyword>
<dbReference type="PANTHER" id="PTHR35463:SF10">
    <property type="entry name" value="TRANSMEMBRANE PROTEIN"/>
    <property type="match status" value="1"/>
</dbReference>
<organism evidence="3 4">
    <name type="scientific">Panicum virgatum</name>
    <name type="common">Blackwell switchgrass</name>
    <dbReference type="NCBI Taxonomy" id="38727"/>
    <lineage>
        <taxon>Eukaryota</taxon>
        <taxon>Viridiplantae</taxon>
        <taxon>Streptophyta</taxon>
        <taxon>Embryophyta</taxon>
        <taxon>Tracheophyta</taxon>
        <taxon>Spermatophyta</taxon>
        <taxon>Magnoliopsida</taxon>
        <taxon>Liliopsida</taxon>
        <taxon>Poales</taxon>
        <taxon>Poaceae</taxon>
        <taxon>PACMAD clade</taxon>
        <taxon>Panicoideae</taxon>
        <taxon>Panicodae</taxon>
        <taxon>Paniceae</taxon>
        <taxon>Panicinae</taxon>
        <taxon>Panicum</taxon>
        <taxon>Panicum sect. Hiantes</taxon>
    </lineage>
</organism>
<keyword evidence="2" id="KW-0472">Membrane</keyword>
<dbReference type="EMBL" id="CM029054">
    <property type="protein sequence ID" value="KAG2540416.1"/>
    <property type="molecule type" value="Genomic_DNA"/>
</dbReference>
<evidence type="ECO:0000313" key="4">
    <source>
        <dbReference type="Proteomes" id="UP000823388"/>
    </source>
</evidence>
<sequence>MSEPTAEVDARAAAAATGDAGSLAEGGQPPAVKGGATISASVVLLAVLAASVAALLMSSVPRAGDGVGEGVLGNGVQGAGEAAGKRAEPVEHAVGDAGIPGFNSRLDAFRAWARLTWMKLRRPGADEPRYGDAAAAGSAGSVADAAKKSFKTGKETVEQAAATAARATGDAVEATKEKVKRAASPSSDDSEL</sequence>
<reference evidence="3" key="1">
    <citation type="submission" date="2020-05" db="EMBL/GenBank/DDBJ databases">
        <title>WGS assembly of Panicum virgatum.</title>
        <authorList>
            <person name="Lovell J.T."/>
            <person name="Jenkins J."/>
            <person name="Shu S."/>
            <person name="Juenger T.E."/>
            <person name="Schmutz J."/>
        </authorList>
    </citation>
    <scope>NUCLEOTIDE SEQUENCE</scope>
    <source>
        <strain evidence="3">AP13</strain>
    </source>
</reference>
<feature type="region of interest" description="Disordered" evidence="1">
    <location>
        <begin position="1"/>
        <end position="28"/>
    </location>
</feature>
<name>A0A8T0N058_PANVG</name>
<proteinExistence type="predicted"/>
<dbReference type="AlphaFoldDB" id="A0A8T0N058"/>
<evidence type="ECO:0000256" key="2">
    <source>
        <dbReference type="SAM" id="Phobius"/>
    </source>
</evidence>
<feature type="region of interest" description="Disordered" evidence="1">
    <location>
        <begin position="145"/>
        <end position="192"/>
    </location>
</feature>
<dbReference type="PANTHER" id="PTHR35463">
    <property type="entry name" value="TRANSMEMBRANE PROTEIN"/>
    <property type="match status" value="1"/>
</dbReference>
<feature type="transmembrane region" description="Helical" evidence="2">
    <location>
        <begin position="36"/>
        <end position="56"/>
    </location>
</feature>
<protein>
    <submittedName>
        <fullName evidence="3">Uncharacterized protein</fullName>
    </submittedName>
</protein>
<comment type="caution">
    <text evidence="3">The sequence shown here is derived from an EMBL/GenBank/DDBJ whole genome shotgun (WGS) entry which is preliminary data.</text>
</comment>
<evidence type="ECO:0000313" key="3">
    <source>
        <dbReference type="EMBL" id="KAG2540416.1"/>
    </source>
</evidence>
<accession>A0A8T0N058</accession>
<dbReference type="OrthoDB" id="694474at2759"/>
<dbReference type="Proteomes" id="UP000823388">
    <property type="component" value="Chromosome 9N"/>
</dbReference>
<feature type="compositionally biased region" description="Low complexity" evidence="1">
    <location>
        <begin position="1"/>
        <end position="25"/>
    </location>
</feature>